<evidence type="ECO:0000256" key="6">
    <source>
        <dbReference type="ARBA" id="ARBA00039017"/>
    </source>
</evidence>
<dbReference type="EC" id="3.5.1.19" evidence="6"/>
<sequence>MKKALIVVDYQFDFADPNGKLYVPHGELIKDQIDNKIKEYKSENNLVVFSGDFHPKNHVSFSKWGEHCVVNTTGAEFYVDSSQVDLFIKKGTELDYDSYSAFYIAQDLKIESKLDSWLKQNEINQLEICGLALDVCVQATYDDAIEKGYTAFINYDLSKGLNS</sequence>
<dbReference type="InterPro" id="IPR036380">
    <property type="entry name" value="Isochorismatase-like_sf"/>
</dbReference>
<dbReference type="AlphaFoldDB" id="S5M1Q2"/>
<evidence type="ECO:0000313" key="10">
    <source>
        <dbReference type="Proteomes" id="UP000014983"/>
    </source>
</evidence>
<dbReference type="GO" id="GO:0008936">
    <property type="term" value="F:nicotinamidase activity"/>
    <property type="evidence" value="ECO:0007669"/>
    <property type="project" value="UniProtKB-EC"/>
</dbReference>
<dbReference type="Proteomes" id="UP000014983">
    <property type="component" value="Chromosome"/>
</dbReference>
<evidence type="ECO:0000256" key="2">
    <source>
        <dbReference type="ARBA" id="ARBA00022642"/>
    </source>
</evidence>
<dbReference type="PANTHER" id="PTHR11080">
    <property type="entry name" value="PYRAZINAMIDASE/NICOTINAMIDASE"/>
    <property type="match status" value="1"/>
</dbReference>
<feature type="domain" description="Isochorismatase-like" evidence="8">
    <location>
        <begin position="4"/>
        <end position="156"/>
    </location>
</feature>
<proteinExistence type="inferred from homology"/>
<organism evidence="9 10">
    <name type="scientific">Spiroplasma diminutum CUAS-1</name>
    <dbReference type="NCBI Taxonomy" id="1276221"/>
    <lineage>
        <taxon>Bacteria</taxon>
        <taxon>Bacillati</taxon>
        <taxon>Mycoplasmatota</taxon>
        <taxon>Mollicutes</taxon>
        <taxon>Entomoplasmatales</taxon>
        <taxon>Spiroplasmataceae</taxon>
        <taxon>Spiroplasma</taxon>
    </lineage>
</organism>
<dbReference type="InterPro" id="IPR000868">
    <property type="entry name" value="Isochorismatase-like_dom"/>
</dbReference>
<protein>
    <recommendedName>
        <fullName evidence="6">nicotinamidase</fullName>
        <ecNumber evidence="6">3.5.1.19</ecNumber>
    </recommendedName>
    <alternativeName>
        <fullName evidence="7">Nicotinamide deamidase</fullName>
    </alternativeName>
</protein>
<dbReference type="SUPFAM" id="SSF52499">
    <property type="entry name" value="Isochorismatase-like hydrolases"/>
    <property type="match status" value="1"/>
</dbReference>
<evidence type="ECO:0000259" key="8">
    <source>
        <dbReference type="Pfam" id="PF00857"/>
    </source>
</evidence>
<dbReference type="Pfam" id="PF00857">
    <property type="entry name" value="Isochorismatase"/>
    <property type="match status" value="1"/>
</dbReference>
<evidence type="ECO:0000313" key="9">
    <source>
        <dbReference type="EMBL" id="AGR41997.1"/>
    </source>
</evidence>
<dbReference type="InParanoid" id="S5M1Q2"/>
<evidence type="ECO:0000256" key="1">
    <source>
        <dbReference type="ARBA" id="ARBA00006336"/>
    </source>
</evidence>
<dbReference type="RefSeq" id="WP_020836230.1">
    <property type="nucleotide sequence ID" value="NC_021833.1"/>
</dbReference>
<dbReference type="KEGG" id="sdi:SDIMI_v3c02930"/>
<dbReference type="FunCoup" id="S5M1Q2">
    <property type="interactions" value="17"/>
</dbReference>
<keyword evidence="4" id="KW-0378">Hydrolase</keyword>
<dbReference type="PATRIC" id="fig|1276221.3.peg.290"/>
<keyword evidence="3" id="KW-0479">Metal-binding</keyword>
<evidence type="ECO:0000256" key="4">
    <source>
        <dbReference type="ARBA" id="ARBA00022801"/>
    </source>
</evidence>
<dbReference type="GO" id="GO:0019363">
    <property type="term" value="P:pyridine nucleotide biosynthetic process"/>
    <property type="evidence" value="ECO:0007669"/>
    <property type="project" value="UniProtKB-KW"/>
</dbReference>
<evidence type="ECO:0000256" key="5">
    <source>
        <dbReference type="ARBA" id="ARBA00037900"/>
    </source>
</evidence>
<dbReference type="GO" id="GO:0046872">
    <property type="term" value="F:metal ion binding"/>
    <property type="evidence" value="ECO:0007669"/>
    <property type="project" value="UniProtKB-KW"/>
</dbReference>
<dbReference type="STRING" id="1276221.SDIMI_v3c02930"/>
<dbReference type="InterPro" id="IPR052347">
    <property type="entry name" value="Isochorismatase_Nicotinamidase"/>
</dbReference>
<reference evidence="9 10" key="1">
    <citation type="journal article" date="2013" name="Genome Biol. Evol.">
        <title>Comparison of metabolic capacities and inference of gene content evolution in mosquito-associated Spiroplasma diminutum and S. taiwanense.</title>
        <authorList>
            <person name="Lo W.S."/>
            <person name="Ku C."/>
            <person name="Chen L.L."/>
            <person name="Chang T.H."/>
            <person name="Kuo C.H."/>
        </authorList>
    </citation>
    <scope>NUCLEOTIDE SEQUENCE [LARGE SCALE GENOMIC DNA]</scope>
    <source>
        <strain evidence="9">CUAS-1</strain>
    </source>
</reference>
<gene>
    <name evidence="9" type="primary">pncA</name>
    <name evidence="9" type="ORF">SDIMI_v3c02930</name>
</gene>
<comment type="similarity">
    <text evidence="1">Belongs to the isochorismatase family.</text>
</comment>
<evidence type="ECO:0000256" key="7">
    <source>
        <dbReference type="ARBA" id="ARBA00043224"/>
    </source>
</evidence>
<name>S5M1Q2_9MOLU</name>
<dbReference type="eggNOG" id="COG1335">
    <property type="taxonomic scope" value="Bacteria"/>
</dbReference>
<dbReference type="Gene3D" id="3.40.50.850">
    <property type="entry name" value="Isochorismatase-like"/>
    <property type="match status" value="1"/>
</dbReference>
<dbReference type="OrthoDB" id="9796485at2"/>
<keyword evidence="2" id="KW-0662">Pyridine nucleotide biosynthesis</keyword>
<keyword evidence="10" id="KW-1185">Reference proteome</keyword>
<accession>S5M1Q2</accession>
<comment type="pathway">
    <text evidence="5">Cofactor biosynthesis; nicotinate biosynthesis; nicotinate from nicotinamide: step 1/1.</text>
</comment>
<dbReference type="PANTHER" id="PTHR11080:SF2">
    <property type="entry name" value="LD05707P"/>
    <property type="match status" value="1"/>
</dbReference>
<dbReference type="EMBL" id="CP005076">
    <property type="protein sequence ID" value="AGR41997.1"/>
    <property type="molecule type" value="Genomic_DNA"/>
</dbReference>
<dbReference type="HOGENOM" id="CLU_068979_13_1_14"/>
<evidence type="ECO:0000256" key="3">
    <source>
        <dbReference type="ARBA" id="ARBA00022723"/>
    </source>
</evidence>